<keyword evidence="2" id="KW-1185">Reference proteome</keyword>
<proteinExistence type="predicted"/>
<evidence type="ECO:0000313" key="1">
    <source>
        <dbReference type="EMBL" id="KAL3307706.1"/>
    </source>
</evidence>
<dbReference type="AlphaFoldDB" id="A0ABD2PMT2"/>
<gene>
    <name evidence="1" type="ORF">Ciccas_013775</name>
</gene>
<protein>
    <submittedName>
        <fullName evidence="1">Uncharacterized protein</fullName>
    </submittedName>
</protein>
<organism evidence="1 2">
    <name type="scientific">Cichlidogyrus casuarinus</name>
    <dbReference type="NCBI Taxonomy" id="1844966"/>
    <lineage>
        <taxon>Eukaryota</taxon>
        <taxon>Metazoa</taxon>
        <taxon>Spiralia</taxon>
        <taxon>Lophotrochozoa</taxon>
        <taxon>Platyhelminthes</taxon>
        <taxon>Monogenea</taxon>
        <taxon>Monopisthocotylea</taxon>
        <taxon>Dactylogyridea</taxon>
        <taxon>Ancyrocephalidae</taxon>
        <taxon>Cichlidogyrus</taxon>
    </lineage>
</organism>
<dbReference type="EMBL" id="JBJKFK010006689">
    <property type="protein sequence ID" value="KAL3307706.1"/>
    <property type="molecule type" value="Genomic_DNA"/>
</dbReference>
<dbReference type="Proteomes" id="UP001626550">
    <property type="component" value="Unassembled WGS sequence"/>
</dbReference>
<evidence type="ECO:0000313" key="2">
    <source>
        <dbReference type="Proteomes" id="UP001626550"/>
    </source>
</evidence>
<name>A0ABD2PMT2_9PLAT</name>
<feature type="non-terminal residue" evidence="1">
    <location>
        <position position="310"/>
    </location>
</feature>
<accession>A0ABD2PMT2</accession>
<sequence>MFSLYLKETPTLEIHPESFITCKRNFRSGFGGEYQRNSSTKDDNWAIAGVKPKHRMTQDLSPEPTSLMKKSPSFTTNATIQQPAVSCPSPELPKEILCSPCITWPITSTRIRHAEKRAYRLVSECLHRHLSSISHLHYHDQPPFDFGNEFLISLLATFPANVEMCELEKQLKTALQIDVDSSPVVDEEEKLELDSHSIDIVEHFRAASDPCMPLNEKGTLALNLFTAPTDNGQDRKGISEDSGLNESCELLTVFSPGSHDQDVGPLPANISHEVLLKRLHRAINMRLSHTRVALSGHTSHMDNVYLCKRQ</sequence>
<reference evidence="1 2" key="1">
    <citation type="submission" date="2024-11" db="EMBL/GenBank/DDBJ databases">
        <title>Adaptive evolution of stress response genes in parasites aligns with host niche diversity.</title>
        <authorList>
            <person name="Hahn C."/>
            <person name="Resl P."/>
        </authorList>
    </citation>
    <scope>NUCLEOTIDE SEQUENCE [LARGE SCALE GENOMIC DNA]</scope>
    <source>
        <strain evidence="1">EGGRZ-B1_66</strain>
        <tissue evidence="1">Body</tissue>
    </source>
</reference>
<comment type="caution">
    <text evidence="1">The sequence shown here is derived from an EMBL/GenBank/DDBJ whole genome shotgun (WGS) entry which is preliminary data.</text>
</comment>